<dbReference type="Proteomes" id="UP001055336">
    <property type="component" value="Chromosome"/>
</dbReference>
<accession>A0ABY3VQP0</accession>
<proteinExistence type="predicted"/>
<evidence type="ECO:0000313" key="2">
    <source>
        <dbReference type="EMBL" id="UMB71764.1"/>
    </source>
</evidence>
<feature type="transmembrane region" description="Helical" evidence="1">
    <location>
        <begin position="12"/>
        <end position="34"/>
    </location>
</feature>
<keyword evidence="1" id="KW-0812">Transmembrane</keyword>
<organism evidence="2 3">
    <name type="scientific">Mycobacterium paraterrae</name>
    <dbReference type="NCBI Taxonomy" id="577492"/>
    <lineage>
        <taxon>Bacteria</taxon>
        <taxon>Bacillati</taxon>
        <taxon>Actinomycetota</taxon>
        <taxon>Actinomycetes</taxon>
        <taxon>Mycobacteriales</taxon>
        <taxon>Mycobacteriaceae</taxon>
        <taxon>Mycobacterium</taxon>
    </lineage>
</organism>
<keyword evidence="3" id="KW-1185">Reference proteome</keyword>
<reference evidence="2" key="1">
    <citation type="submission" date="2022-08" db="EMBL/GenBank/DDBJ databases">
        <title>Whole genome sequencing of non-tuberculosis mycobacteria type-strains.</title>
        <authorList>
            <person name="Igarashi Y."/>
            <person name="Osugi A."/>
            <person name="Mitarai S."/>
        </authorList>
    </citation>
    <scope>NUCLEOTIDE SEQUENCE</scope>
    <source>
        <strain evidence="2">DSM 45127</strain>
    </source>
</reference>
<feature type="transmembrane region" description="Helical" evidence="1">
    <location>
        <begin position="40"/>
        <end position="60"/>
    </location>
</feature>
<protein>
    <recommendedName>
        <fullName evidence="4">UsfY protein</fullName>
    </recommendedName>
</protein>
<keyword evidence="1" id="KW-0472">Membrane</keyword>
<dbReference type="EMBL" id="CP092488">
    <property type="protein sequence ID" value="UMB71764.1"/>
    <property type="molecule type" value="Genomic_DNA"/>
</dbReference>
<keyword evidence="1" id="KW-1133">Transmembrane helix</keyword>
<sequence>MADRLFGNVESVLARWIMSLLVLCMAVVSAFAWMRWGDGVFVIGTLFMGFLGLAGVVRLVRQRN</sequence>
<evidence type="ECO:0000256" key="1">
    <source>
        <dbReference type="SAM" id="Phobius"/>
    </source>
</evidence>
<name>A0ABY3VQP0_9MYCO</name>
<evidence type="ECO:0008006" key="4">
    <source>
        <dbReference type="Google" id="ProtNLM"/>
    </source>
</evidence>
<evidence type="ECO:0000313" key="3">
    <source>
        <dbReference type="Proteomes" id="UP001055336"/>
    </source>
</evidence>
<gene>
    <name evidence="2" type="ORF">MKK62_11370</name>
</gene>
<dbReference type="RefSeq" id="WP_240263492.1">
    <property type="nucleotide sequence ID" value="NZ_CP092488.2"/>
</dbReference>